<dbReference type="Pfam" id="PF01568">
    <property type="entry name" value="Molydop_binding"/>
    <property type="match status" value="1"/>
</dbReference>
<dbReference type="InterPro" id="IPR006963">
    <property type="entry name" value="Mopterin_OxRdtase_4Fe-4S_dom"/>
</dbReference>
<dbReference type="Gene3D" id="2.40.30.10">
    <property type="entry name" value="Translation factors"/>
    <property type="match status" value="1"/>
</dbReference>
<evidence type="ECO:0000256" key="1">
    <source>
        <dbReference type="ARBA" id="ARBA00010312"/>
    </source>
</evidence>
<dbReference type="Gene3D" id="3.40.50.80">
    <property type="entry name" value="Nucleotide-binding domain of ferredoxin-NADP reductase (FNR) module"/>
    <property type="match status" value="1"/>
</dbReference>
<dbReference type="InterPro" id="IPR009010">
    <property type="entry name" value="Asp_de-COase-like_dom_sf"/>
</dbReference>
<dbReference type="InterPro" id="IPR001433">
    <property type="entry name" value="OxRdtase_FAD/NAD-bd"/>
</dbReference>
<evidence type="ECO:0000313" key="7">
    <source>
        <dbReference type="EMBL" id="KAF1023903.1"/>
    </source>
</evidence>
<dbReference type="Proteomes" id="UP000461670">
    <property type="component" value="Unassembled WGS sequence"/>
</dbReference>
<dbReference type="GO" id="GO:0046872">
    <property type="term" value="F:metal ion binding"/>
    <property type="evidence" value="ECO:0007669"/>
    <property type="project" value="UniProtKB-KW"/>
</dbReference>
<evidence type="ECO:0000259" key="6">
    <source>
        <dbReference type="PROSITE" id="PS51669"/>
    </source>
</evidence>
<evidence type="ECO:0000259" key="5">
    <source>
        <dbReference type="PROSITE" id="PS51384"/>
    </source>
</evidence>
<dbReference type="InterPro" id="IPR037949">
    <property type="entry name" value="MopB_CT_Acetylene-hydratase"/>
</dbReference>
<keyword evidence="3" id="KW-0408">Iron</keyword>
<dbReference type="GO" id="GO:0018818">
    <property type="term" value="F:acetylene hydratase activity"/>
    <property type="evidence" value="ECO:0007669"/>
    <property type="project" value="InterPro"/>
</dbReference>
<dbReference type="Pfam" id="PF04879">
    <property type="entry name" value="Molybdop_Fe4S4"/>
    <property type="match status" value="1"/>
</dbReference>
<protein>
    <submittedName>
        <fullName evidence="7">Selenate reductase subunit alpha</fullName>
    </submittedName>
</protein>
<dbReference type="GO" id="GO:0016491">
    <property type="term" value="F:oxidoreductase activity"/>
    <property type="evidence" value="ECO:0007669"/>
    <property type="project" value="InterPro"/>
</dbReference>
<dbReference type="Gene3D" id="3.40.50.12440">
    <property type="match status" value="1"/>
</dbReference>
<dbReference type="Pfam" id="PF00384">
    <property type="entry name" value="Molybdopterin"/>
    <property type="match status" value="1"/>
</dbReference>
<dbReference type="SMART" id="SM00926">
    <property type="entry name" value="Molybdop_Fe4S4"/>
    <property type="match status" value="1"/>
</dbReference>
<dbReference type="InterPro" id="IPR006656">
    <property type="entry name" value="Mopterin_OxRdtase"/>
</dbReference>
<dbReference type="Pfam" id="PF00175">
    <property type="entry name" value="NAD_binding_1"/>
    <property type="match status" value="1"/>
</dbReference>
<evidence type="ECO:0000313" key="8">
    <source>
        <dbReference type="Proteomes" id="UP000461670"/>
    </source>
</evidence>
<feature type="domain" description="FAD-binding FR-type" evidence="5">
    <location>
        <begin position="800"/>
        <end position="915"/>
    </location>
</feature>
<keyword evidence="4" id="KW-0411">Iron-sulfur</keyword>
<gene>
    <name evidence="7" type="primary">serA_1</name>
    <name evidence="7" type="ORF">GAK30_00270</name>
</gene>
<dbReference type="SUPFAM" id="SSF53706">
    <property type="entry name" value="Formate dehydrogenase/DMSO reductase, domains 1-3"/>
    <property type="match status" value="1"/>
</dbReference>
<evidence type="ECO:0000256" key="3">
    <source>
        <dbReference type="ARBA" id="ARBA00023004"/>
    </source>
</evidence>
<dbReference type="CDD" id="cd02781">
    <property type="entry name" value="MopB_CT_Acetylene-hydratase"/>
    <property type="match status" value="1"/>
</dbReference>
<dbReference type="GO" id="GO:0043546">
    <property type="term" value="F:molybdopterin cofactor binding"/>
    <property type="evidence" value="ECO:0007669"/>
    <property type="project" value="InterPro"/>
</dbReference>
<accession>A0A7V8JRV0</accession>
<organism evidence="7 8">
    <name type="scientific">Paracidovorax wautersii</name>
    <dbReference type="NCBI Taxonomy" id="1177982"/>
    <lineage>
        <taxon>Bacteria</taxon>
        <taxon>Pseudomonadati</taxon>
        <taxon>Pseudomonadota</taxon>
        <taxon>Betaproteobacteria</taxon>
        <taxon>Burkholderiales</taxon>
        <taxon>Comamonadaceae</taxon>
        <taxon>Paracidovorax</taxon>
    </lineage>
</organism>
<evidence type="ECO:0000256" key="4">
    <source>
        <dbReference type="ARBA" id="ARBA00023014"/>
    </source>
</evidence>
<dbReference type="InterPro" id="IPR017938">
    <property type="entry name" value="Riboflavin_synthase-like_b-brl"/>
</dbReference>
<dbReference type="PROSITE" id="PS51669">
    <property type="entry name" value="4FE4S_MOW_BIS_MGD"/>
    <property type="match status" value="1"/>
</dbReference>
<reference evidence="8" key="1">
    <citation type="journal article" date="2020" name="MBio">
        <title>Horizontal gene transfer to a defensive symbiont with a reduced genome amongst a multipartite beetle microbiome.</title>
        <authorList>
            <person name="Waterworth S.C."/>
            <person name="Florez L.V."/>
            <person name="Rees E.R."/>
            <person name="Hertweck C."/>
            <person name="Kaltenpoth M."/>
            <person name="Kwan J.C."/>
        </authorList>
    </citation>
    <scope>NUCLEOTIDE SEQUENCE [LARGE SCALE GENOMIC DNA]</scope>
</reference>
<proteinExistence type="inferred from homology"/>
<dbReference type="Gene3D" id="2.20.25.90">
    <property type="entry name" value="ADC-like domains"/>
    <property type="match status" value="1"/>
</dbReference>
<keyword evidence="2" id="KW-0479">Metal-binding</keyword>
<dbReference type="Pfam" id="PF00970">
    <property type="entry name" value="FAD_binding_6"/>
    <property type="match status" value="1"/>
</dbReference>
<feature type="domain" description="4Fe-4S Mo/W bis-MGD-type" evidence="6">
    <location>
        <begin position="3"/>
        <end position="58"/>
    </location>
</feature>
<dbReference type="SUPFAM" id="SSF52343">
    <property type="entry name" value="Ferredoxin reductase-like, C-terminal NADP-linked domain"/>
    <property type="match status" value="1"/>
</dbReference>
<dbReference type="InterPro" id="IPR050612">
    <property type="entry name" value="Prok_Mopterin_Oxidored"/>
</dbReference>
<dbReference type="EMBL" id="WNDQ01000002">
    <property type="protein sequence ID" value="KAF1023903.1"/>
    <property type="molecule type" value="Genomic_DNA"/>
</dbReference>
<dbReference type="SUPFAM" id="SSF63380">
    <property type="entry name" value="Riboflavin synthase domain-like"/>
    <property type="match status" value="1"/>
</dbReference>
<dbReference type="PANTHER" id="PTHR43742">
    <property type="entry name" value="TRIMETHYLAMINE-N-OXIDE REDUCTASE"/>
    <property type="match status" value="1"/>
</dbReference>
<dbReference type="GO" id="GO:0051536">
    <property type="term" value="F:iron-sulfur cluster binding"/>
    <property type="evidence" value="ECO:0007669"/>
    <property type="project" value="UniProtKB-KW"/>
</dbReference>
<evidence type="ECO:0000256" key="2">
    <source>
        <dbReference type="ARBA" id="ARBA00022723"/>
    </source>
</evidence>
<dbReference type="Gene3D" id="3.40.50.740">
    <property type="match status" value="1"/>
</dbReference>
<dbReference type="AlphaFoldDB" id="A0A7V8JRV0"/>
<sequence length="1009" mass="109658">MTTTEIRGYCTLCRSRCGTIQVVENDQLVAMRPDMDHPTGGAMCMKGKAAPEIVHSPHRLTRPLRRTRPKSDPDPGWEPISWDEALEAIAQKLGTIRREAGAEAVAFSVTTPSGTPLSDSIDWIERFIRVFGSPNQIYASEICNWHKDHAHAFTFGCGIPPADYAQADTMMVWGHNPTNTWLAQANAIGQGRARGAKLVVVDPRPTPLAKAADAWLQVRPGTDTALALGLARCLIEAGSYDADFIRAWSNGPFLVRRDTGDLLRACDVWPDRSQAGFVVWHAEAGGAQPYDPAVALNADAARGLWLDGTVTVTVAGAGLVCDTAFALLRRAAQPYTPDEVARITGVQPPALMAAAQLLQGGRRVAYHAWTGVGQHTNATQTDRAIATLYALNGSFDRVGGNRIRTGVAAQPVNARSLMPESQWAKALGLDERPKGPPAMGYVRALDVYRAVLDHQPYPVRALVSFGTNLPVAHGDTALALQALQALEFHVQLDLFETPAARYADILLPVNSPWEHEGLRVGFEISDAAASLVQFRPRMVSPRGQSRSDNEIVFELASRLGIADDFFGGQLHAGWDHMLAPTGLSVAQLRTQPGGVRLPIDARERKYALTSADGVAGFNTPTRRVELYSETLHRQGQPAVATFVEPAEGRRQAGEGDSLFPLLLTSAKNGYFCHSQHRGLPSLRRRAPEPVAEISPALAQARALADGDWIRLSTRMGSARFVAKVTPGLADDVVVAEFGWWQACPELGRDGLPVLGTVSSNYNSLISAEDADPVSGSVGMRSFQCEIAHDTANDARQRKWTGWRPFRVERLQPEADGVLSIHLVDAEGRMLPDFLPGQHVQIRVKTGDGEIERAYSLSDAAVVPQRRGYRISVRHQRGATAAGVAFEGRMSGHLHTHLHVGDRVELKAPSGAFVLPRHSPQPLLLLAGGIGITPFISLLESLPDGDPAEIWLYYGNQHGGTHAFKARIDAHRRRLPGLRVFNHYAQPRAQDGLGIDFDSTERITAWCPAT</sequence>
<dbReference type="PROSITE" id="PS51384">
    <property type="entry name" value="FAD_FR"/>
    <property type="match status" value="1"/>
</dbReference>
<dbReference type="Gene3D" id="2.40.40.20">
    <property type="match status" value="1"/>
</dbReference>
<dbReference type="SUPFAM" id="SSF50692">
    <property type="entry name" value="ADC-like"/>
    <property type="match status" value="1"/>
</dbReference>
<name>A0A7V8JRV0_9BURK</name>
<dbReference type="InterPro" id="IPR039261">
    <property type="entry name" value="FNR_nucleotide-bd"/>
</dbReference>
<comment type="similarity">
    <text evidence="1">Belongs to the prokaryotic molybdopterin-containing oxidoreductase family.</text>
</comment>
<dbReference type="InterPro" id="IPR017927">
    <property type="entry name" value="FAD-bd_FR_type"/>
</dbReference>
<comment type="caution">
    <text evidence="7">The sequence shown here is derived from an EMBL/GenBank/DDBJ whole genome shotgun (WGS) entry which is preliminary data.</text>
</comment>
<dbReference type="PRINTS" id="PR00371">
    <property type="entry name" value="FPNCR"/>
</dbReference>
<dbReference type="Gene3D" id="3.40.228.10">
    <property type="entry name" value="Dimethylsulfoxide Reductase, domain 2"/>
    <property type="match status" value="1"/>
</dbReference>
<dbReference type="PANTHER" id="PTHR43742:SF6">
    <property type="entry name" value="OXIDOREDUCTASE YYAE-RELATED"/>
    <property type="match status" value="1"/>
</dbReference>
<dbReference type="InterPro" id="IPR008333">
    <property type="entry name" value="Cbr1-like_FAD-bd_dom"/>
</dbReference>
<dbReference type="InterPro" id="IPR006657">
    <property type="entry name" value="MoPterin_dinucl-bd_dom"/>
</dbReference>
<dbReference type="InterPro" id="IPR001709">
    <property type="entry name" value="Flavoprot_Pyr_Nucl_cyt_Rdtase"/>
</dbReference>